<accession>A0A3B6IX78</accession>
<dbReference type="Gramene" id="TraesSYM4B03G02425060.1">
    <property type="protein sequence ID" value="TraesSYM4B03G02425060.1"/>
    <property type="gene ID" value="TraesSYM4B03G02425060"/>
</dbReference>
<feature type="compositionally biased region" description="Basic residues" evidence="1">
    <location>
        <begin position="133"/>
        <end position="142"/>
    </location>
</feature>
<evidence type="ECO:0000256" key="1">
    <source>
        <dbReference type="SAM" id="MobiDB-lite"/>
    </source>
</evidence>
<name>A0A3B6IX78_WHEAT</name>
<keyword evidence="3" id="KW-1185">Reference proteome</keyword>
<reference evidence="2" key="2">
    <citation type="submission" date="2018-10" db="UniProtKB">
        <authorList>
            <consortium name="EnsemblPlants"/>
        </authorList>
    </citation>
    <scope>IDENTIFICATION</scope>
</reference>
<dbReference type="KEGG" id="taes:123089539"/>
<dbReference type="Gramene" id="TraesJAG4B03G02395580.1">
    <property type="protein sequence ID" value="TraesJAG4B03G02395580.1"/>
    <property type="gene ID" value="TraesJAG4B03G02395580"/>
</dbReference>
<evidence type="ECO:0000313" key="3">
    <source>
        <dbReference type="Proteomes" id="UP000019116"/>
    </source>
</evidence>
<reference evidence="2" key="1">
    <citation type="submission" date="2018-08" db="EMBL/GenBank/DDBJ databases">
        <authorList>
            <person name="Rossello M."/>
        </authorList>
    </citation>
    <scope>NUCLEOTIDE SEQUENCE [LARGE SCALE GENOMIC DNA]</scope>
    <source>
        <strain evidence="2">cv. Chinese Spring</strain>
    </source>
</reference>
<dbReference type="RefSeq" id="XP_044367128.1">
    <property type="nucleotide sequence ID" value="XM_044511193.1"/>
</dbReference>
<organism evidence="2">
    <name type="scientific">Triticum aestivum</name>
    <name type="common">Wheat</name>
    <dbReference type="NCBI Taxonomy" id="4565"/>
    <lineage>
        <taxon>Eukaryota</taxon>
        <taxon>Viridiplantae</taxon>
        <taxon>Streptophyta</taxon>
        <taxon>Embryophyta</taxon>
        <taxon>Tracheophyta</taxon>
        <taxon>Spermatophyta</taxon>
        <taxon>Magnoliopsida</taxon>
        <taxon>Liliopsida</taxon>
        <taxon>Poales</taxon>
        <taxon>Poaceae</taxon>
        <taxon>BOP clade</taxon>
        <taxon>Pooideae</taxon>
        <taxon>Triticodae</taxon>
        <taxon>Triticeae</taxon>
        <taxon>Triticinae</taxon>
        <taxon>Triticum</taxon>
    </lineage>
</organism>
<gene>
    <name evidence="2" type="primary">LOC123089539</name>
</gene>
<proteinExistence type="predicted"/>
<protein>
    <submittedName>
        <fullName evidence="2">Uncharacterized protein</fullName>
    </submittedName>
</protein>
<dbReference type="AlphaFoldDB" id="A0A3B6IX78"/>
<evidence type="ECO:0000313" key="2">
    <source>
        <dbReference type="EnsemblPlants" id="TraesCS4B02G351000.2"/>
    </source>
</evidence>
<dbReference type="Proteomes" id="UP000019116">
    <property type="component" value="Chromosome 4B"/>
</dbReference>
<dbReference type="EnsemblPlants" id="TraesCS4B02G351000.2">
    <property type="protein sequence ID" value="TraesCS4B02G351000.2"/>
    <property type="gene ID" value="TraesCS4B02G351000"/>
</dbReference>
<dbReference type="Gramene" id="TraesCS4B03G0912100.1">
    <property type="protein sequence ID" value="TraesCS4B03G0912100.1.CDS"/>
    <property type="gene ID" value="TraesCS4B03G0912100"/>
</dbReference>
<feature type="region of interest" description="Disordered" evidence="1">
    <location>
        <begin position="24"/>
        <end position="142"/>
    </location>
</feature>
<dbReference type="GeneID" id="123089539"/>
<dbReference type="Gramene" id="TraesRN4B0100944900.1">
    <property type="protein sequence ID" value="TraesRN4B0100944900.1"/>
    <property type="gene ID" value="TraesRN4B0100944900"/>
</dbReference>
<sequence length="142" mass="14895">MAASMGSQLKLLVSHGKQLWSYLTSSLSSSRSDPPQQIPDPTGDPPAAQAGDTPAIQESPPALAVSDLEHLPSPNHIGGLDGALEPNLAGNRKLGSSTSFPRHKIHDPVGDYSSQKGSRRLAIGHPDGTHQGPMHRRGASFP</sequence>
<dbReference type="Gramene" id="TraesCS4B02G351000.2">
    <property type="protein sequence ID" value="TraesCS4B02G351000.2"/>
    <property type="gene ID" value="TraesCS4B02G351000"/>
</dbReference>